<dbReference type="Gene3D" id="3.40.50.1700">
    <property type="entry name" value="Glycoside hydrolase family 3 C-terminal domain"/>
    <property type="match status" value="1"/>
</dbReference>
<comment type="caution">
    <text evidence="7">The sequence shown here is derived from an EMBL/GenBank/DDBJ whole genome shotgun (WGS) entry which is preliminary data.</text>
</comment>
<evidence type="ECO:0000313" key="9">
    <source>
        <dbReference type="Proteomes" id="UP000626109"/>
    </source>
</evidence>
<comment type="similarity">
    <text evidence="1">Belongs to the glycosyl hydrolase 3 family.</text>
</comment>
<name>A0A813K1Z0_POLGL</name>
<dbReference type="SUPFAM" id="SSF51445">
    <property type="entry name" value="(Trans)glycosidases"/>
    <property type="match status" value="1"/>
</dbReference>
<sequence>MLAFLKHFIAYSRETDHGHDSYNISKHDLFETYLAQYKIAFSQGDASAAGVMCSYPAENGHPSCANHYLLNDILRGLWGRTDAVAVTDCGAVSNLREYPVSAPDDATAAAMALNNGTDIELGSTLFVTSLRQAVERNLTSAAIVKAVARRALLSHFRAGRFDPLDNNFSYSRLGGESMNTTLHEAVSLDAALQSLVLLKNDGGMLPLKLGVKLAVPEPMASALEGLLPNYAGNDRDANTCMTAGVPTYDCMTTIADALAFVNTGGETSRAPGVAVNDANSSGIAAALDLARAADFIVLALGIDRTIEYEGVDRVDTALPGLQESFAQQVLALGKPTVLSSSWLSTTCCMDQRPLWRPSAQP</sequence>
<dbReference type="GO" id="GO:0046556">
    <property type="term" value="F:alpha-L-arabinofuranosidase activity"/>
    <property type="evidence" value="ECO:0007669"/>
    <property type="project" value="TreeGrafter"/>
</dbReference>
<accession>A0A813K1Z0</accession>
<dbReference type="AlphaFoldDB" id="A0A813K1Z0"/>
<evidence type="ECO:0000259" key="6">
    <source>
        <dbReference type="Pfam" id="PF01915"/>
    </source>
</evidence>
<evidence type="ECO:0000256" key="1">
    <source>
        <dbReference type="ARBA" id="ARBA00005336"/>
    </source>
</evidence>
<keyword evidence="4" id="KW-0326">Glycosidase</keyword>
<evidence type="ECO:0000313" key="8">
    <source>
        <dbReference type="EMBL" id="CAE8733679.1"/>
    </source>
</evidence>
<dbReference type="EMBL" id="CAJNNW010036370">
    <property type="protein sequence ID" value="CAE8733679.1"/>
    <property type="molecule type" value="Genomic_DNA"/>
</dbReference>
<dbReference type="InterPro" id="IPR044993">
    <property type="entry name" value="BXL"/>
</dbReference>
<keyword evidence="3" id="KW-0378">Hydrolase</keyword>
<keyword evidence="2" id="KW-0732">Signal</keyword>
<feature type="domain" description="Glycoside hydrolase family 3 N-terminal" evidence="5">
    <location>
        <begin position="1"/>
        <end position="149"/>
    </location>
</feature>
<dbReference type="PANTHER" id="PTHR42721">
    <property type="entry name" value="SUGAR HYDROLASE-RELATED"/>
    <property type="match status" value="1"/>
</dbReference>
<gene>
    <name evidence="7" type="ORF">PGLA2088_LOCUS26903</name>
    <name evidence="8" type="ORF">PGLA2088_LOCUS46941</name>
</gene>
<proteinExistence type="inferred from homology"/>
<feature type="domain" description="Glycoside hydrolase family 3 C-terminal" evidence="6">
    <location>
        <begin position="195"/>
        <end position="338"/>
    </location>
</feature>
<dbReference type="Gene3D" id="3.20.20.300">
    <property type="entry name" value="Glycoside hydrolase, family 3, N-terminal domain"/>
    <property type="match status" value="1"/>
</dbReference>
<dbReference type="InterPro" id="IPR036881">
    <property type="entry name" value="Glyco_hydro_3_C_sf"/>
</dbReference>
<evidence type="ECO:0000256" key="4">
    <source>
        <dbReference type="ARBA" id="ARBA00023295"/>
    </source>
</evidence>
<dbReference type="GO" id="GO:0031222">
    <property type="term" value="P:arabinan catabolic process"/>
    <property type="evidence" value="ECO:0007669"/>
    <property type="project" value="TreeGrafter"/>
</dbReference>
<evidence type="ECO:0008006" key="10">
    <source>
        <dbReference type="Google" id="ProtNLM"/>
    </source>
</evidence>
<evidence type="ECO:0000313" key="7">
    <source>
        <dbReference type="EMBL" id="CAE8690326.1"/>
    </source>
</evidence>
<dbReference type="SUPFAM" id="SSF52279">
    <property type="entry name" value="Beta-D-glucan exohydrolase, C-terminal domain"/>
    <property type="match status" value="1"/>
</dbReference>
<dbReference type="EMBL" id="CAJNNW010027240">
    <property type="protein sequence ID" value="CAE8690326.1"/>
    <property type="molecule type" value="Genomic_DNA"/>
</dbReference>
<dbReference type="Proteomes" id="UP000626109">
    <property type="component" value="Unassembled WGS sequence"/>
</dbReference>
<dbReference type="InterPro" id="IPR017853">
    <property type="entry name" value="GH"/>
</dbReference>
<dbReference type="InterPro" id="IPR036962">
    <property type="entry name" value="Glyco_hydro_3_N_sf"/>
</dbReference>
<evidence type="ECO:0000256" key="2">
    <source>
        <dbReference type="ARBA" id="ARBA00022729"/>
    </source>
</evidence>
<dbReference type="GO" id="GO:0045493">
    <property type="term" value="P:xylan catabolic process"/>
    <property type="evidence" value="ECO:0007669"/>
    <property type="project" value="InterPro"/>
</dbReference>
<evidence type="ECO:0000259" key="5">
    <source>
        <dbReference type="Pfam" id="PF00933"/>
    </source>
</evidence>
<evidence type="ECO:0000256" key="3">
    <source>
        <dbReference type="ARBA" id="ARBA00022801"/>
    </source>
</evidence>
<reference evidence="7" key="1">
    <citation type="submission" date="2021-02" db="EMBL/GenBank/DDBJ databases">
        <authorList>
            <person name="Dougan E. K."/>
            <person name="Rhodes N."/>
            <person name="Thang M."/>
            <person name="Chan C."/>
        </authorList>
    </citation>
    <scope>NUCLEOTIDE SEQUENCE</scope>
</reference>
<dbReference type="InterPro" id="IPR002772">
    <property type="entry name" value="Glyco_hydro_3_C"/>
</dbReference>
<dbReference type="GO" id="GO:0009044">
    <property type="term" value="F:xylan 1,4-beta-xylosidase activity"/>
    <property type="evidence" value="ECO:0007669"/>
    <property type="project" value="InterPro"/>
</dbReference>
<dbReference type="Pfam" id="PF01915">
    <property type="entry name" value="Glyco_hydro_3_C"/>
    <property type="match status" value="1"/>
</dbReference>
<dbReference type="PANTHER" id="PTHR42721:SF3">
    <property type="entry name" value="BETA-D-XYLOSIDASE 5-RELATED"/>
    <property type="match status" value="1"/>
</dbReference>
<dbReference type="Pfam" id="PF00933">
    <property type="entry name" value="Glyco_hydro_3"/>
    <property type="match status" value="1"/>
</dbReference>
<dbReference type="InterPro" id="IPR001764">
    <property type="entry name" value="Glyco_hydro_3_N"/>
</dbReference>
<organism evidence="7 9">
    <name type="scientific">Polarella glacialis</name>
    <name type="common">Dinoflagellate</name>
    <dbReference type="NCBI Taxonomy" id="89957"/>
    <lineage>
        <taxon>Eukaryota</taxon>
        <taxon>Sar</taxon>
        <taxon>Alveolata</taxon>
        <taxon>Dinophyceae</taxon>
        <taxon>Suessiales</taxon>
        <taxon>Suessiaceae</taxon>
        <taxon>Polarella</taxon>
    </lineage>
</organism>
<protein>
    <recommendedName>
        <fullName evidence="10">Beta-glucosidase</fullName>
    </recommendedName>
</protein>